<organism evidence="2 3">
    <name type="scientific">Rosa chinensis</name>
    <name type="common">China rose</name>
    <dbReference type="NCBI Taxonomy" id="74649"/>
    <lineage>
        <taxon>Eukaryota</taxon>
        <taxon>Viridiplantae</taxon>
        <taxon>Streptophyta</taxon>
        <taxon>Embryophyta</taxon>
        <taxon>Tracheophyta</taxon>
        <taxon>Spermatophyta</taxon>
        <taxon>Magnoliopsida</taxon>
        <taxon>eudicotyledons</taxon>
        <taxon>Gunneridae</taxon>
        <taxon>Pentapetalae</taxon>
        <taxon>rosids</taxon>
        <taxon>fabids</taxon>
        <taxon>Rosales</taxon>
        <taxon>Rosaceae</taxon>
        <taxon>Rosoideae</taxon>
        <taxon>Rosoideae incertae sedis</taxon>
        <taxon>Rosa</taxon>
    </lineage>
</organism>
<dbReference type="EMBL" id="PDCK01000042">
    <property type="protein sequence ID" value="PRQ39589.1"/>
    <property type="molecule type" value="Genomic_DNA"/>
</dbReference>
<evidence type="ECO:0000313" key="3">
    <source>
        <dbReference type="Proteomes" id="UP000238479"/>
    </source>
</evidence>
<dbReference type="AlphaFoldDB" id="A0A2P6QZN4"/>
<protein>
    <submittedName>
        <fullName evidence="2">Uncharacterized protein</fullName>
    </submittedName>
</protein>
<evidence type="ECO:0000313" key="2">
    <source>
        <dbReference type="EMBL" id="PRQ39589.1"/>
    </source>
</evidence>
<dbReference type="Proteomes" id="UP000238479">
    <property type="component" value="Chromosome 4"/>
</dbReference>
<reference evidence="2 3" key="1">
    <citation type="journal article" date="2018" name="Nat. Genet.">
        <title>The Rosa genome provides new insights in the design of modern roses.</title>
        <authorList>
            <person name="Bendahmane M."/>
        </authorList>
    </citation>
    <scope>NUCLEOTIDE SEQUENCE [LARGE SCALE GENOMIC DNA]</scope>
    <source>
        <strain evidence="3">cv. Old Blush</strain>
    </source>
</reference>
<proteinExistence type="predicted"/>
<accession>A0A2P6QZN4</accession>
<keyword evidence="3" id="KW-1185">Reference proteome</keyword>
<comment type="caution">
    <text evidence="2">The sequence shown here is derived from an EMBL/GenBank/DDBJ whole genome shotgun (WGS) entry which is preliminary data.</text>
</comment>
<dbReference type="Gramene" id="PRQ39589">
    <property type="protein sequence ID" value="PRQ39589"/>
    <property type="gene ID" value="RchiOBHm_Chr4g0426911"/>
</dbReference>
<name>A0A2P6QZN4_ROSCH</name>
<gene>
    <name evidence="2" type="ORF">RchiOBHm_Chr4g0426911</name>
</gene>
<sequence length="131" mass="13987">MTTVEEIQVGRLLGLAPYGHMDDDDSGRDPSRSVARPGSVRPHRRRQRWKRSRQVCCLVWLRTATSTTTTAEEIQAGRLLGLVPYGHIDDDGGGDQVADGGGSADASGGDGCKLHVAVAGWDLVPCFGCPK</sequence>
<evidence type="ECO:0000256" key="1">
    <source>
        <dbReference type="SAM" id="MobiDB-lite"/>
    </source>
</evidence>
<feature type="region of interest" description="Disordered" evidence="1">
    <location>
        <begin position="15"/>
        <end position="48"/>
    </location>
</feature>